<dbReference type="EMBL" id="RBIE01000001">
    <property type="protein sequence ID" value="RKQ64019.1"/>
    <property type="molecule type" value="Genomic_DNA"/>
</dbReference>
<feature type="domain" description="Organic solvent tolerance-like N-terminal" evidence="5">
    <location>
        <begin position="31"/>
        <end position="131"/>
    </location>
</feature>
<dbReference type="InterPro" id="IPR052037">
    <property type="entry name" value="LPS_export_LptA"/>
</dbReference>
<dbReference type="PANTHER" id="PTHR36504">
    <property type="entry name" value="LIPOPOLYSACCHARIDE EXPORT SYSTEM PROTEIN LPTA"/>
    <property type="match status" value="1"/>
</dbReference>
<dbReference type="PANTHER" id="PTHR36504:SF1">
    <property type="entry name" value="LIPOPOLYSACCHARIDE EXPORT SYSTEM PROTEIN LPTA"/>
    <property type="match status" value="1"/>
</dbReference>
<comment type="caution">
    <text evidence="6">The sequence shown here is derived from an EMBL/GenBank/DDBJ whole genome shotgun (WGS) entry which is preliminary data.</text>
</comment>
<proteinExistence type="predicted"/>
<dbReference type="GO" id="GO:0017089">
    <property type="term" value="F:glycolipid transfer activity"/>
    <property type="evidence" value="ECO:0007669"/>
    <property type="project" value="TreeGrafter"/>
</dbReference>
<dbReference type="GO" id="GO:0001530">
    <property type="term" value="F:lipopolysaccharide binding"/>
    <property type="evidence" value="ECO:0007669"/>
    <property type="project" value="InterPro"/>
</dbReference>
<protein>
    <submittedName>
        <fullName evidence="6">Lipopolysaccharide export system protein LptA</fullName>
    </submittedName>
</protein>
<dbReference type="RefSeq" id="WP_121170419.1">
    <property type="nucleotide sequence ID" value="NZ_RBIE01000001.1"/>
</dbReference>
<dbReference type="Pfam" id="PF03968">
    <property type="entry name" value="LptD_N"/>
    <property type="match status" value="1"/>
</dbReference>
<organism evidence="6 7">
    <name type="scientific">Thermovibrio guaymasensis</name>
    <dbReference type="NCBI Taxonomy" id="240167"/>
    <lineage>
        <taxon>Bacteria</taxon>
        <taxon>Pseudomonadati</taxon>
        <taxon>Aquificota</taxon>
        <taxon>Aquificia</taxon>
        <taxon>Desulfurobacteriales</taxon>
        <taxon>Desulfurobacteriaceae</taxon>
        <taxon>Thermovibrio</taxon>
    </lineage>
</organism>
<dbReference type="InterPro" id="IPR005653">
    <property type="entry name" value="OstA-like_N"/>
</dbReference>
<evidence type="ECO:0000256" key="1">
    <source>
        <dbReference type="ARBA" id="ARBA00022448"/>
    </source>
</evidence>
<evidence type="ECO:0000256" key="2">
    <source>
        <dbReference type="ARBA" id="ARBA00022729"/>
    </source>
</evidence>
<keyword evidence="2 4" id="KW-0732">Signal</keyword>
<evidence type="ECO:0000313" key="6">
    <source>
        <dbReference type="EMBL" id="RKQ64019.1"/>
    </source>
</evidence>
<sequence>MKRLIIVLLLVFTCFNPSFAQRGKPKLPVVIEAQKLTYNDVQKRAVYVGNVVAQHGKTILNGDKLIIYFTKDGKEIKKIVVMGNIHIKSEKGEGWCDQLVYYPAQEKAVLIGNAKLKQGKNILVGDRIVAYKSGRVEVVGQKRRVKTVIFPEEKGGESKRP</sequence>
<evidence type="ECO:0000259" key="5">
    <source>
        <dbReference type="Pfam" id="PF03968"/>
    </source>
</evidence>
<keyword evidence="3" id="KW-0574">Periplasm</keyword>
<dbReference type="NCBIfam" id="TIGR03002">
    <property type="entry name" value="outer_YhbN_LptA"/>
    <property type="match status" value="1"/>
</dbReference>
<dbReference type="AlphaFoldDB" id="A0A420W9M8"/>
<gene>
    <name evidence="6" type="ORF">C7457_0909</name>
</gene>
<dbReference type="GO" id="GO:0009279">
    <property type="term" value="C:cell outer membrane"/>
    <property type="evidence" value="ECO:0007669"/>
    <property type="project" value="TreeGrafter"/>
</dbReference>
<accession>A0A420W9M8</accession>
<reference evidence="6 7" key="1">
    <citation type="submission" date="2018-10" db="EMBL/GenBank/DDBJ databases">
        <title>Genomic Encyclopedia of Type Strains, Phase IV (KMG-IV): sequencing the most valuable type-strain genomes for metagenomic binning, comparative biology and taxonomic classification.</title>
        <authorList>
            <person name="Goeker M."/>
        </authorList>
    </citation>
    <scope>NUCLEOTIDE SEQUENCE [LARGE SCALE GENOMIC DNA]</scope>
    <source>
        <strain evidence="6 7">DSM 15521</strain>
    </source>
</reference>
<feature type="signal peptide" evidence="4">
    <location>
        <begin position="1"/>
        <end position="20"/>
    </location>
</feature>
<evidence type="ECO:0000256" key="4">
    <source>
        <dbReference type="SAM" id="SignalP"/>
    </source>
</evidence>
<evidence type="ECO:0000313" key="7">
    <source>
        <dbReference type="Proteomes" id="UP000280881"/>
    </source>
</evidence>
<dbReference type="GO" id="GO:0015920">
    <property type="term" value="P:lipopolysaccharide transport"/>
    <property type="evidence" value="ECO:0007669"/>
    <property type="project" value="InterPro"/>
</dbReference>
<name>A0A420W9M8_9BACT</name>
<dbReference type="OrthoDB" id="14367at2"/>
<dbReference type="Gene3D" id="2.60.450.10">
    <property type="entry name" value="Lipopolysaccharide (LPS) transport protein A like domain"/>
    <property type="match status" value="1"/>
</dbReference>
<keyword evidence="7" id="KW-1185">Reference proteome</keyword>
<dbReference type="GO" id="GO:0030288">
    <property type="term" value="C:outer membrane-bounded periplasmic space"/>
    <property type="evidence" value="ECO:0007669"/>
    <property type="project" value="TreeGrafter"/>
</dbReference>
<dbReference type="Proteomes" id="UP000280881">
    <property type="component" value="Unassembled WGS sequence"/>
</dbReference>
<feature type="chain" id="PRO_5019021183" evidence="4">
    <location>
        <begin position="21"/>
        <end position="161"/>
    </location>
</feature>
<keyword evidence="1" id="KW-0813">Transport</keyword>
<evidence type="ECO:0000256" key="3">
    <source>
        <dbReference type="ARBA" id="ARBA00022764"/>
    </source>
</evidence>
<dbReference type="InterPro" id="IPR014340">
    <property type="entry name" value="LptA"/>
</dbReference>